<evidence type="ECO:0000259" key="5">
    <source>
        <dbReference type="PROSITE" id="PS50089"/>
    </source>
</evidence>
<protein>
    <recommendedName>
        <fullName evidence="5">RING-type domain-containing protein</fullName>
    </recommendedName>
</protein>
<dbReference type="Proteomes" id="UP001140560">
    <property type="component" value="Unassembled WGS sequence"/>
</dbReference>
<evidence type="ECO:0000256" key="1">
    <source>
        <dbReference type="ARBA" id="ARBA00022723"/>
    </source>
</evidence>
<comment type="caution">
    <text evidence="6">The sequence shown here is derived from an EMBL/GenBank/DDBJ whole genome shotgun (WGS) entry which is preliminary data.</text>
</comment>
<dbReference type="PANTHER" id="PTHR45969:SF69">
    <property type="entry name" value="FINGER DOMAIN PROTEIN, PUTATIVE (AFU_ORTHOLOGUE AFUA_3G12190)-RELATED"/>
    <property type="match status" value="1"/>
</dbReference>
<name>A0A9W8YF28_9PLEO</name>
<dbReference type="PROSITE" id="PS50089">
    <property type="entry name" value="ZF_RING_2"/>
    <property type="match status" value="1"/>
</dbReference>
<evidence type="ECO:0000256" key="2">
    <source>
        <dbReference type="ARBA" id="ARBA00022771"/>
    </source>
</evidence>
<dbReference type="SMART" id="SM00184">
    <property type="entry name" value="RING"/>
    <property type="match status" value="1"/>
</dbReference>
<evidence type="ECO:0000256" key="3">
    <source>
        <dbReference type="ARBA" id="ARBA00022833"/>
    </source>
</evidence>
<gene>
    <name evidence="6" type="ORF">N0V83_001539</name>
</gene>
<dbReference type="Pfam" id="PF13639">
    <property type="entry name" value="zf-RING_2"/>
    <property type="match status" value="1"/>
</dbReference>
<dbReference type="GO" id="GO:0008270">
    <property type="term" value="F:zinc ion binding"/>
    <property type="evidence" value="ECO:0007669"/>
    <property type="project" value="UniProtKB-KW"/>
</dbReference>
<dbReference type="EMBL" id="JAPEUY010000002">
    <property type="protein sequence ID" value="KAJ4376256.1"/>
    <property type="molecule type" value="Genomic_DNA"/>
</dbReference>
<reference evidence="6" key="1">
    <citation type="submission" date="2022-10" db="EMBL/GenBank/DDBJ databases">
        <title>Tapping the CABI collections for fungal endophytes: first genome assemblies for Collariella, Neodidymelliopsis, Ascochyta clinopodiicola, Didymella pomorum, Didymosphaeria variabile, Neocosmospora piperis and Neocucurbitaria cava.</title>
        <authorList>
            <person name="Hill R."/>
        </authorList>
    </citation>
    <scope>NUCLEOTIDE SEQUENCE</scope>
    <source>
        <strain evidence="6">IMI 356814</strain>
    </source>
</reference>
<proteinExistence type="predicted"/>
<organism evidence="6 7">
    <name type="scientific">Neocucurbitaria cava</name>
    <dbReference type="NCBI Taxonomy" id="798079"/>
    <lineage>
        <taxon>Eukaryota</taxon>
        <taxon>Fungi</taxon>
        <taxon>Dikarya</taxon>
        <taxon>Ascomycota</taxon>
        <taxon>Pezizomycotina</taxon>
        <taxon>Dothideomycetes</taxon>
        <taxon>Pleosporomycetidae</taxon>
        <taxon>Pleosporales</taxon>
        <taxon>Pleosporineae</taxon>
        <taxon>Cucurbitariaceae</taxon>
        <taxon>Neocucurbitaria</taxon>
    </lineage>
</organism>
<dbReference type="GO" id="GO:0016567">
    <property type="term" value="P:protein ubiquitination"/>
    <property type="evidence" value="ECO:0007669"/>
    <property type="project" value="TreeGrafter"/>
</dbReference>
<evidence type="ECO:0000313" key="7">
    <source>
        <dbReference type="Proteomes" id="UP001140560"/>
    </source>
</evidence>
<feature type="domain" description="RING-type" evidence="5">
    <location>
        <begin position="26"/>
        <end position="74"/>
    </location>
</feature>
<dbReference type="InterPro" id="IPR001841">
    <property type="entry name" value="Znf_RING"/>
</dbReference>
<evidence type="ECO:0000256" key="4">
    <source>
        <dbReference type="PROSITE-ProRule" id="PRU00175"/>
    </source>
</evidence>
<keyword evidence="1" id="KW-0479">Metal-binding</keyword>
<dbReference type="Gene3D" id="3.30.40.10">
    <property type="entry name" value="Zinc/RING finger domain, C3HC4 (zinc finger)"/>
    <property type="match status" value="1"/>
</dbReference>
<sequence length="253" mass="28508">MPTLRSQAEFFMTGVFPWVAQPNVDCTICTEPLNDDVVQMVACGHCFHCVCVLTWFRSSGTDSYLLNRTCPNCRHVLYEPTRAAPVLYEPTRATPILDEPTRAAILEEVGAFSEAGYSFSARDLILRPFDLDVVRNALFATLGADEHWNNLHTLVMGISALKMKIELDTMVPNSPSSIDLTTMSLAELKEWGFRVGLRSGEWDLYDRVINDLHRVQENLGSRVDVAEMTATTIHDLEDRIREQRGMQPGSRID</sequence>
<dbReference type="GO" id="GO:0061630">
    <property type="term" value="F:ubiquitin protein ligase activity"/>
    <property type="evidence" value="ECO:0007669"/>
    <property type="project" value="TreeGrafter"/>
</dbReference>
<dbReference type="InterPro" id="IPR013083">
    <property type="entry name" value="Znf_RING/FYVE/PHD"/>
</dbReference>
<dbReference type="SUPFAM" id="SSF57850">
    <property type="entry name" value="RING/U-box"/>
    <property type="match status" value="1"/>
</dbReference>
<dbReference type="AlphaFoldDB" id="A0A9W8YF28"/>
<keyword evidence="7" id="KW-1185">Reference proteome</keyword>
<dbReference type="PANTHER" id="PTHR45969">
    <property type="entry name" value="RING ZINC FINGER PROTEIN-RELATED"/>
    <property type="match status" value="1"/>
</dbReference>
<evidence type="ECO:0000313" key="6">
    <source>
        <dbReference type="EMBL" id="KAJ4376256.1"/>
    </source>
</evidence>
<keyword evidence="3" id="KW-0862">Zinc</keyword>
<accession>A0A9W8YF28</accession>
<keyword evidence="2 4" id="KW-0863">Zinc-finger</keyword>
<dbReference type="OrthoDB" id="8062037at2759"/>